<feature type="transmembrane region" description="Helical" evidence="8">
    <location>
        <begin position="390"/>
        <end position="410"/>
    </location>
</feature>
<comment type="caution">
    <text evidence="10">The sequence shown here is derived from an EMBL/GenBank/DDBJ whole genome shotgun (WGS) entry which is preliminary data.</text>
</comment>
<feature type="transmembrane region" description="Helical" evidence="8">
    <location>
        <begin position="333"/>
        <end position="353"/>
    </location>
</feature>
<protein>
    <recommendedName>
        <fullName evidence="9">Glycosyltransferase RgtA/B/C/D-like domain-containing protein</fullName>
    </recommendedName>
</protein>
<evidence type="ECO:0000256" key="2">
    <source>
        <dbReference type="ARBA" id="ARBA00022475"/>
    </source>
</evidence>
<feature type="transmembrane region" description="Helical" evidence="8">
    <location>
        <begin position="91"/>
        <end position="108"/>
    </location>
</feature>
<evidence type="ECO:0000256" key="7">
    <source>
        <dbReference type="ARBA" id="ARBA00023136"/>
    </source>
</evidence>
<feature type="transmembrane region" description="Helical" evidence="8">
    <location>
        <begin position="144"/>
        <end position="164"/>
    </location>
</feature>
<keyword evidence="5 8" id="KW-0812">Transmembrane</keyword>
<dbReference type="EMBL" id="MFJR01000007">
    <property type="protein sequence ID" value="OGG26676.1"/>
    <property type="molecule type" value="Genomic_DNA"/>
</dbReference>
<evidence type="ECO:0000256" key="6">
    <source>
        <dbReference type="ARBA" id="ARBA00022989"/>
    </source>
</evidence>
<feature type="transmembrane region" description="Helical" evidence="8">
    <location>
        <begin position="5"/>
        <end position="22"/>
    </location>
</feature>
<keyword evidence="6 8" id="KW-1133">Transmembrane helix</keyword>
<evidence type="ECO:0000256" key="5">
    <source>
        <dbReference type="ARBA" id="ARBA00022692"/>
    </source>
</evidence>
<evidence type="ECO:0000256" key="3">
    <source>
        <dbReference type="ARBA" id="ARBA00022676"/>
    </source>
</evidence>
<sequence>MTKNYFLFGCIIALAILLRFFYLGKVPPGLYSDEASYGYNAYSIIKTGKDEYGQFLPLAFKSFGDYKAPLYIYALTPFVSIFNLSEISVRLPSAVLGVILVIVVYFLAEEIFTRNSYALLCSYFISILPFGLQFNRMAHENNLVVVLITVGILFFLISVKYGFYIIPSFISFLGSIYTYHDAKVFTPLILVSLIILLRKSLWKNRANATIGIFITVILLLPFISTLKYEALWSRVRYTNILSDKGITLETNQERGEDQNSKFFVPALFHNKILNSSKKFLENYISQYSFLFLFFTGDPVKLYQTPGNGLFYPVTLIFLLLGAYFLFKRNMKYKWLITIWFILSGIPPALTRFVPSASRMLSLLPAATILIVIGLLASSEYIKSPPLKRKYFIFVTCIFTLSIAYYLHYYYFNMSVRYAKEWHYGMKEVMSKERELESQYARIWFSKNAWGYIYPLFYLPYPPEKYQPQASLSSLDEFGFGWVNGFDKYTFSDFPSNFSLEENTLFIGAPSDFSLIKKPLYTVYYPDRQVAFYFADKNSF</sequence>
<feature type="transmembrane region" description="Helical" evidence="8">
    <location>
        <begin position="208"/>
        <end position="226"/>
    </location>
</feature>
<feature type="domain" description="Glycosyltransferase RgtA/B/C/D-like" evidence="9">
    <location>
        <begin position="67"/>
        <end position="223"/>
    </location>
</feature>
<feature type="transmembrane region" description="Helical" evidence="8">
    <location>
        <begin position="176"/>
        <end position="196"/>
    </location>
</feature>
<organism evidence="10 11">
    <name type="scientific">Candidatus Gottesmanbacteria bacterium RIFCSPLOWO2_01_FULL_39_12b</name>
    <dbReference type="NCBI Taxonomy" id="1798388"/>
    <lineage>
        <taxon>Bacteria</taxon>
        <taxon>Candidatus Gottesmaniibacteriota</taxon>
    </lineage>
</organism>
<accession>A0A1F6APR4</accession>
<gene>
    <name evidence="10" type="ORF">A2960_00695</name>
</gene>
<dbReference type="PANTHER" id="PTHR33908">
    <property type="entry name" value="MANNOSYLTRANSFERASE YKCB-RELATED"/>
    <property type="match status" value="1"/>
</dbReference>
<dbReference type="InterPro" id="IPR038731">
    <property type="entry name" value="RgtA/B/C-like"/>
</dbReference>
<dbReference type="Pfam" id="PF13231">
    <property type="entry name" value="PMT_2"/>
    <property type="match status" value="1"/>
</dbReference>
<evidence type="ECO:0000259" key="9">
    <source>
        <dbReference type="Pfam" id="PF13231"/>
    </source>
</evidence>
<feature type="transmembrane region" description="Helical" evidence="8">
    <location>
        <begin position="359"/>
        <end position="378"/>
    </location>
</feature>
<reference evidence="10 11" key="1">
    <citation type="journal article" date="2016" name="Nat. Commun.">
        <title>Thousands of microbial genomes shed light on interconnected biogeochemical processes in an aquifer system.</title>
        <authorList>
            <person name="Anantharaman K."/>
            <person name="Brown C.T."/>
            <person name="Hug L.A."/>
            <person name="Sharon I."/>
            <person name="Castelle C.J."/>
            <person name="Probst A.J."/>
            <person name="Thomas B.C."/>
            <person name="Singh A."/>
            <person name="Wilkins M.J."/>
            <person name="Karaoz U."/>
            <person name="Brodie E.L."/>
            <person name="Williams K.H."/>
            <person name="Hubbard S.S."/>
            <person name="Banfield J.F."/>
        </authorList>
    </citation>
    <scope>NUCLEOTIDE SEQUENCE [LARGE SCALE GENOMIC DNA]</scope>
</reference>
<dbReference type="GO" id="GO:0009103">
    <property type="term" value="P:lipopolysaccharide biosynthetic process"/>
    <property type="evidence" value="ECO:0007669"/>
    <property type="project" value="UniProtKB-ARBA"/>
</dbReference>
<evidence type="ECO:0000256" key="8">
    <source>
        <dbReference type="SAM" id="Phobius"/>
    </source>
</evidence>
<keyword evidence="7 8" id="KW-0472">Membrane</keyword>
<evidence type="ECO:0000256" key="4">
    <source>
        <dbReference type="ARBA" id="ARBA00022679"/>
    </source>
</evidence>
<feature type="transmembrane region" description="Helical" evidence="8">
    <location>
        <begin position="309"/>
        <end position="326"/>
    </location>
</feature>
<proteinExistence type="predicted"/>
<dbReference type="GO" id="GO:0016763">
    <property type="term" value="F:pentosyltransferase activity"/>
    <property type="evidence" value="ECO:0007669"/>
    <property type="project" value="TreeGrafter"/>
</dbReference>
<dbReference type="GO" id="GO:0005886">
    <property type="term" value="C:plasma membrane"/>
    <property type="evidence" value="ECO:0007669"/>
    <property type="project" value="UniProtKB-SubCell"/>
</dbReference>
<evidence type="ECO:0000313" key="11">
    <source>
        <dbReference type="Proteomes" id="UP000176609"/>
    </source>
</evidence>
<evidence type="ECO:0000313" key="10">
    <source>
        <dbReference type="EMBL" id="OGG26676.1"/>
    </source>
</evidence>
<comment type="subcellular location">
    <subcellularLocation>
        <location evidence="1">Cell membrane</location>
        <topology evidence="1">Multi-pass membrane protein</topology>
    </subcellularLocation>
</comment>
<evidence type="ECO:0000256" key="1">
    <source>
        <dbReference type="ARBA" id="ARBA00004651"/>
    </source>
</evidence>
<keyword evidence="2" id="KW-1003">Cell membrane</keyword>
<dbReference type="PANTHER" id="PTHR33908:SF11">
    <property type="entry name" value="MEMBRANE PROTEIN"/>
    <property type="match status" value="1"/>
</dbReference>
<keyword evidence="3" id="KW-0328">Glycosyltransferase</keyword>
<dbReference type="AlphaFoldDB" id="A0A1F6APR4"/>
<dbReference type="InterPro" id="IPR050297">
    <property type="entry name" value="LipidA_mod_glycosyltrf_83"/>
</dbReference>
<dbReference type="Proteomes" id="UP000176609">
    <property type="component" value="Unassembled WGS sequence"/>
</dbReference>
<name>A0A1F6APR4_9BACT</name>
<keyword evidence="4" id="KW-0808">Transferase</keyword>